<feature type="domain" description="HTH lysR-type" evidence="5">
    <location>
        <begin position="5"/>
        <end position="62"/>
    </location>
</feature>
<name>A0A2T5VF49_9HYPH</name>
<dbReference type="PRINTS" id="PR00039">
    <property type="entry name" value="HTHLYSR"/>
</dbReference>
<dbReference type="InterPro" id="IPR005119">
    <property type="entry name" value="LysR_subst-bd"/>
</dbReference>
<sequence length="293" mass="31971">MPHALDIDQLRTFVAIAELGSFTRAADAVNKTQSAVSMQMRRLEERVGQALFTRDGRQSRLTEVGHRLQEYARRMIKLNDETLPAFSEPELIGQVRLGLPDDYADRLLPQVLAGFARINPTVEVVVECTGSVAVAEKVRRDELDLGIVTSCEDLNGLGDIVRRERLLWVAPENRCIHDDEVVRLALGYSSCAWRGLAINAMARAGRAARVAYTSGSSGVLINAVLAGLAISVIAESSMRPGLRILDERDGFPPLPPVDIALIRASQAREPIHDALHDHITAAIGNVTLQVAAE</sequence>
<dbReference type="InterPro" id="IPR050176">
    <property type="entry name" value="LTTR"/>
</dbReference>
<dbReference type="PANTHER" id="PTHR30579">
    <property type="entry name" value="TRANSCRIPTIONAL REGULATOR"/>
    <property type="match status" value="1"/>
</dbReference>
<dbReference type="SUPFAM" id="SSF53850">
    <property type="entry name" value="Periplasmic binding protein-like II"/>
    <property type="match status" value="1"/>
</dbReference>
<accession>A0A2T5VF49</accession>
<reference evidence="6 7" key="1">
    <citation type="submission" date="2018-04" db="EMBL/GenBank/DDBJ databases">
        <title>Genomic Encyclopedia of Archaeal and Bacterial Type Strains, Phase II (KMG-II): from individual species to whole genera.</title>
        <authorList>
            <person name="Goeker M."/>
        </authorList>
    </citation>
    <scope>NUCLEOTIDE SEQUENCE [LARGE SCALE GENOMIC DNA]</scope>
    <source>
        <strain evidence="6 7">DSM 23382</strain>
    </source>
</reference>
<evidence type="ECO:0000256" key="4">
    <source>
        <dbReference type="ARBA" id="ARBA00023163"/>
    </source>
</evidence>
<dbReference type="AlphaFoldDB" id="A0A2T5VF49"/>
<gene>
    <name evidence="6" type="ORF">C8N35_101426</name>
</gene>
<dbReference type="InterPro" id="IPR036390">
    <property type="entry name" value="WH_DNA-bd_sf"/>
</dbReference>
<dbReference type="GO" id="GO:0003700">
    <property type="term" value="F:DNA-binding transcription factor activity"/>
    <property type="evidence" value="ECO:0007669"/>
    <property type="project" value="InterPro"/>
</dbReference>
<dbReference type="OrthoDB" id="8097684at2"/>
<evidence type="ECO:0000256" key="1">
    <source>
        <dbReference type="ARBA" id="ARBA00009437"/>
    </source>
</evidence>
<dbReference type="Gene3D" id="1.10.10.10">
    <property type="entry name" value="Winged helix-like DNA-binding domain superfamily/Winged helix DNA-binding domain"/>
    <property type="match status" value="1"/>
</dbReference>
<proteinExistence type="inferred from homology"/>
<dbReference type="RefSeq" id="WP_107987962.1">
    <property type="nucleotide sequence ID" value="NZ_QAYG01000001.1"/>
</dbReference>
<evidence type="ECO:0000313" key="7">
    <source>
        <dbReference type="Proteomes" id="UP000244081"/>
    </source>
</evidence>
<keyword evidence="2" id="KW-0805">Transcription regulation</keyword>
<dbReference type="InterPro" id="IPR000847">
    <property type="entry name" value="LysR_HTH_N"/>
</dbReference>
<dbReference type="GO" id="GO:0003677">
    <property type="term" value="F:DNA binding"/>
    <property type="evidence" value="ECO:0007669"/>
    <property type="project" value="UniProtKB-KW"/>
</dbReference>
<dbReference type="Pfam" id="PF03466">
    <property type="entry name" value="LysR_substrate"/>
    <property type="match status" value="1"/>
</dbReference>
<evidence type="ECO:0000313" key="6">
    <source>
        <dbReference type="EMBL" id="PTW62384.1"/>
    </source>
</evidence>
<dbReference type="PANTHER" id="PTHR30579:SF7">
    <property type="entry name" value="HTH-TYPE TRANSCRIPTIONAL REGULATOR LRHA-RELATED"/>
    <property type="match status" value="1"/>
</dbReference>
<comment type="similarity">
    <text evidence="1">Belongs to the LysR transcriptional regulatory family.</text>
</comment>
<dbReference type="Gene3D" id="3.40.190.10">
    <property type="entry name" value="Periplasmic binding protein-like II"/>
    <property type="match status" value="2"/>
</dbReference>
<dbReference type="EMBL" id="QAYG01000001">
    <property type="protein sequence ID" value="PTW62384.1"/>
    <property type="molecule type" value="Genomic_DNA"/>
</dbReference>
<keyword evidence="3" id="KW-0238">DNA-binding</keyword>
<organism evidence="6 7">
    <name type="scientific">Breoghania corrubedonensis</name>
    <dbReference type="NCBI Taxonomy" id="665038"/>
    <lineage>
        <taxon>Bacteria</taxon>
        <taxon>Pseudomonadati</taxon>
        <taxon>Pseudomonadota</taxon>
        <taxon>Alphaproteobacteria</taxon>
        <taxon>Hyphomicrobiales</taxon>
        <taxon>Stappiaceae</taxon>
        <taxon>Breoghania</taxon>
    </lineage>
</organism>
<dbReference type="PROSITE" id="PS50931">
    <property type="entry name" value="HTH_LYSR"/>
    <property type="match status" value="1"/>
</dbReference>
<keyword evidence="4" id="KW-0804">Transcription</keyword>
<evidence type="ECO:0000259" key="5">
    <source>
        <dbReference type="PROSITE" id="PS50931"/>
    </source>
</evidence>
<dbReference type="SUPFAM" id="SSF46785">
    <property type="entry name" value="Winged helix' DNA-binding domain"/>
    <property type="match status" value="1"/>
</dbReference>
<evidence type="ECO:0000256" key="2">
    <source>
        <dbReference type="ARBA" id="ARBA00023015"/>
    </source>
</evidence>
<protein>
    <submittedName>
        <fullName evidence="6">LysR family transcriptional regulator</fullName>
    </submittedName>
</protein>
<keyword evidence="7" id="KW-1185">Reference proteome</keyword>
<dbReference type="Pfam" id="PF00126">
    <property type="entry name" value="HTH_1"/>
    <property type="match status" value="1"/>
</dbReference>
<comment type="caution">
    <text evidence="6">The sequence shown here is derived from an EMBL/GenBank/DDBJ whole genome shotgun (WGS) entry which is preliminary data.</text>
</comment>
<dbReference type="InterPro" id="IPR036388">
    <property type="entry name" value="WH-like_DNA-bd_sf"/>
</dbReference>
<evidence type="ECO:0000256" key="3">
    <source>
        <dbReference type="ARBA" id="ARBA00023125"/>
    </source>
</evidence>
<dbReference type="FunFam" id="1.10.10.10:FF:000001">
    <property type="entry name" value="LysR family transcriptional regulator"/>
    <property type="match status" value="1"/>
</dbReference>
<dbReference type="Proteomes" id="UP000244081">
    <property type="component" value="Unassembled WGS sequence"/>
</dbReference>